<protein>
    <submittedName>
        <fullName evidence="1">Uncharacterized protein</fullName>
    </submittedName>
</protein>
<sequence>MLRLYAALAEKERHMISERIKAPADVDQRVARWLTDPAAAVGLNIRGVAMGPCLLSPRRRSALQKPAA</sequence>
<dbReference type="Proteomes" id="UP001153050">
    <property type="component" value="Unassembled WGS sequence"/>
</dbReference>
<proteinExistence type="predicted"/>
<gene>
    <name evidence="1" type="ORF">MES5069_510017</name>
</gene>
<name>A0ABM9EA22_9HYPH</name>
<dbReference type="EMBL" id="CAKXZT010000148">
    <property type="protein sequence ID" value="CAH2406071.1"/>
    <property type="molecule type" value="Genomic_DNA"/>
</dbReference>
<comment type="caution">
    <text evidence="1">The sequence shown here is derived from an EMBL/GenBank/DDBJ whole genome shotgun (WGS) entry which is preliminary data.</text>
</comment>
<evidence type="ECO:0000313" key="2">
    <source>
        <dbReference type="Proteomes" id="UP001153050"/>
    </source>
</evidence>
<keyword evidence="2" id="KW-1185">Reference proteome</keyword>
<reference evidence="1 2" key="1">
    <citation type="submission" date="2022-03" db="EMBL/GenBank/DDBJ databases">
        <authorList>
            <person name="Brunel B."/>
        </authorList>
    </citation>
    <scope>NUCLEOTIDE SEQUENCE [LARGE SCALE GENOMIC DNA]</scope>
    <source>
        <strain evidence="1">STM5069sample</strain>
    </source>
</reference>
<evidence type="ECO:0000313" key="1">
    <source>
        <dbReference type="EMBL" id="CAH2406071.1"/>
    </source>
</evidence>
<organism evidence="1 2">
    <name type="scientific">Mesorhizobium escarrei</name>
    <dbReference type="NCBI Taxonomy" id="666018"/>
    <lineage>
        <taxon>Bacteria</taxon>
        <taxon>Pseudomonadati</taxon>
        <taxon>Pseudomonadota</taxon>
        <taxon>Alphaproteobacteria</taxon>
        <taxon>Hyphomicrobiales</taxon>
        <taxon>Phyllobacteriaceae</taxon>
        <taxon>Mesorhizobium</taxon>
    </lineage>
</organism>
<accession>A0ABM9EA22</accession>